<feature type="transmembrane region" description="Helical" evidence="9">
    <location>
        <begin position="311"/>
        <end position="330"/>
    </location>
</feature>
<evidence type="ECO:0000256" key="5">
    <source>
        <dbReference type="ARBA" id="ARBA00022989"/>
    </source>
</evidence>
<dbReference type="GO" id="GO:0016758">
    <property type="term" value="F:hexosyltransferase activity"/>
    <property type="evidence" value="ECO:0007669"/>
    <property type="project" value="InterPro"/>
</dbReference>
<comment type="caution">
    <text evidence="10">The sequence shown here is derived from an EMBL/GenBank/DDBJ whole genome shotgun (WGS) entry which is preliminary data.</text>
</comment>
<keyword evidence="3" id="KW-0808">Transferase</keyword>
<organism evidence="10 11">
    <name type="scientific">Nocardia stercoris</name>
    <dbReference type="NCBI Taxonomy" id="2483361"/>
    <lineage>
        <taxon>Bacteria</taxon>
        <taxon>Bacillati</taxon>
        <taxon>Actinomycetota</taxon>
        <taxon>Actinomycetes</taxon>
        <taxon>Mycobacteriales</taxon>
        <taxon>Nocardiaceae</taxon>
        <taxon>Nocardia</taxon>
    </lineage>
</organism>
<evidence type="ECO:0000313" key="10">
    <source>
        <dbReference type="EMBL" id="RMI33684.1"/>
    </source>
</evidence>
<keyword evidence="2" id="KW-1003">Cell membrane</keyword>
<comment type="subcellular location">
    <subcellularLocation>
        <location evidence="1">Cell membrane</location>
        <topology evidence="1">Multi-pass membrane protein</topology>
    </subcellularLocation>
</comment>
<accession>A0A3M2L8G0</accession>
<evidence type="ECO:0000256" key="3">
    <source>
        <dbReference type="ARBA" id="ARBA00022679"/>
    </source>
</evidence>
<dbReference type="InterPro" id="IPR018584">
    <property type="entry name" value="GT87"/>
</dbReference>
<dbReference type="EMBL" id="RFFH01000003">
    <property type="protein sequence ID" value="RMI33684.1"/>
    <property type="molecule type" value="Genomic_DNA"/>
</dbReference>
<evidence type="ECO:0000256" key="8">
    <source>
        <dbReference type="SAM" id="MobiDB-lite"/>
    </source>
</evidence>
<proteinExistence type="inferred from homology"/>
<keyword evidence="4 9" id="KW-0812">Transmembrane</keyword>
<feature type="region of interest" description="Disordered" evidence="8">
    <location>
        <begin position="377"/>
        <end position="400"/>
    </location>
</feature>
<comment type="similarity">
    <text evidence="7">Belongs to the glycosyltransferase 87 family.</text>
</comment>
<evidence type="ECO:0000313" key="11">
    <source>
        <dbReference type="Proteomes" id="UP000279275"/>
    </source>
</evidence>
<dbReference type="Pfam" id="PF09594">
    <property type="entry name" value="GT87"/>
    <property type="match status" value="1"/>
</dbReference>
<name>A0A3M2L8G0_9NOCA</name>
<feature type="transmembrane region" description="Helical" evidence="9">
    <location>
        <begin position="71"/>
        <end position="92"/>
    </location>
</feature>
<keyword evidence="11" id="KW-1185">Reference proteome</keyword>
<feature type="transmembrane region" description="Helical" evidence="9">
    <location>
        <begin position="104"/>
        <end position="129"/>
    </location>
</feature>
<keyword evidence="6 9" id="KW-0472">Membrane</keyword>
<evidence type="ECO:0000256" key="2">
    <source>
        <dbReference type="ARBA" id="ARBA00022475"/>
    </source>
</evidence>
<gene>
    <name evidence="10" type="ORF">EBN03_09725</name>
</gene>
<feature type="transmembrane region" description="Helical" evidence="9">
    <location>
        <begin position="149"/>
        <end position="172"/>
    </location>
</feature>
<feature type="transmembrane region" description="Helical" evidence="9">
    <location>
        <begin position="179"/>
        <end position="198"/>
    </location>
</feature>
<evidence type="ECO:0000256" key="7">
    <source>
        <dbReference type="ARBA" id="ARBA00024033"/>
    </source>
</evidence>
<evidence type="ECO:0000256" key="4">
    <source>
        <dbReference type="ARBA" id="ARBA00022692"/>
    </source>
</evidence>
<evidence type="ECO:0000256" key="1">
    <source>
        <dbReference type="ARBA" id="ARBA00004651"/>
    </source>
</evidence>
<dbReference type="Proteomes" id="UP000279275">
    <property type="component" value="Unassembled WGS sequence"/>
</dbReference>
<feature type="transmembrane region" description="Helical" evidence="9">
    <location>
        <begin position="241"/>
        <end position="260"/>
    </location>
</feature>
<dbReference type="OrthoDB" id="9774600at2"/>
<sequence>MLVFGTVDALSAGSGGLLAGGLDAHVYRVGADRVLHGQPLYTEPTFFGLQYTYTPFSALAFLPILAVPWSLLTYVALLLNAAALYGCVLASVRMLGYRTTSRTAGVAALLAITCLFLEPVRTTLFYGQVNLVLMLLVLWDVSRPETSRLRGLGVGVAAGVKLVPAYFVAHYLALRRWRAAACAATAFVGTIALAWIVLPADSQQYWFSTFFDSDRIALDTDPANQSIRGVLAHLMHGAAPLWLWAVLAGAVALSSLWLTATLERRGERLLAVTIAGLTSCAVSPFAWGHHWVWFVPFLVHLVHQASTSPRWWAAAAALVVCTGAWAYHWGGEYVSVGIFLLPKPWHSEPVLENSHVLVYVAVLLYGVVRSRRIPMPRSGTAEDPAAAEPSGVRQLAAATR</sequence>
<dbReference type="AlphaFoldDB" id="A0A3M2L8G0"/>
<dbReference type="GO" id="GO:0005886">
    <property type="term" value="C:plasma membrane"/>
    <property type="evidence" value="ECO:0007669"/>
    <property type="project" value="UniProtKB-SubCell"/>
</dbReference>
<protein>
    <submittedName>
        <fullName evidence="10">DUF2029 domain-containing protein</fullName>
    </submittedName>
</protein>
<keyword evidence="5 9" id="KW-1133">Transmembrane helix</keyword>
<reference evidence="10 11" key="1">
    <citation type="submission" date="2018-10" db="EMBL/GenBank/DDBJ databases">
        <title>Isolation from cow dung.</title>
        <authorList>
            <person name="Ling L."/>
        </authorList>
    </citation>
    <scope>NUCLEOTIDE SEQUENCE [LARGE SCALE GENOMIC DNA]</scope>
    <source>
        <strain evidence="10 11">NEAU-LL90</strain>
    </source>
</reference>
<evidence type="ECO:0000256" key="9">
    <source>
        <dbReference type="SAM" id="Phobius"/>
    </source>
</evidence>
<evidence type="ECO:0000256" key="6">
    <source>
        <dbReference type="ARBA" id="ARBA00023136"/>
    </source>
</evidence>